<accession>A0A370I7I0</accession>
<keyword evidence="1" id="KW-0472">Membrane</keyword>
<keyword evidence="3" id="KW-1185">Reference proteome</keyword>
<dbReference type="Proteomes" id="UP000254869">
    <property type="component" value="Unassembled WGS sequence"/>
</dbReference>
<gene>
    <name evidence="2" type="ORF">DFR76_104433</name>
</gene>
<evidence type="ECO:0000313" key="3">
    <source>
        <dbReference type="Proteomes" id="UP000254869"/>
    </source>
</evidence>
<feature type="transmembrane region" description="Helical" evidence="1">
    <location>
        <begin position="6"/>
        <end position="28"/>
    </location>
</feature>
<evidence type="ECO:0000313" key="2">
    <source>
        <dbReference type="EMBL" id="RDI66683.1"/>
    </source>
</evidence>
<dbReference type="STRING" id="1210086.GCA_001613105_01630"/>
<protein>
    <submittedName>
        <fullName evidence="2">Uncharacterized protein</fullName>
    </submittedName>
</protein>
<dbReference type="EMBL" id="QQBC01000004">
    <property type="protein sequence ID" value="RDI66683.1"/>
    <property type="molecule type" value="Genomic_DNA"/>
</dbReference>
<sequence length="142" mass="15223">MHGAVVFGISEVAVVALVIASLAAGLRLAGRYRVAGLSLAAGALAWLLAEIVHWLQLGLLVPRLEGEEHSTSRLIAGMLGDAVYFGIGGIGVLLLFFAAVVDRRPAGDGRREPVAVARQLGAAAWHYYQDRDRRERGRRVGR</sequence>
<organism evidence="2 3">
    <name type="scientific">Nocardia pseudobrasiliensis</name>
    <dbReference type="NCBI Taxonomy" id="45979"/>
    <lineage>
        <taxon>Bacteria</taxon>
        <taxon>Bacillati</taxon>
        <taxon>Actinomycetota</taxon>
        <taxon>Actinomycetes</taxon>
        <taxon>Mycobacteriales</taxon>
        <taxon>Nocardiaceae</taxon>
        <taxon>Nocardia</taxon>
    </lineage>
</organism>
<feature type="transmembrane region" description="Helical" evidence="1">
    <location>
        <begin position="35"/>
        <end position="55"/>
    </location>
</feature>
<reference evidence="2 3" key="1">
    <citation type="submission" date="2018-07" db="EMBL/GenBank/DDBJ databases">
        <title>Genomic Encyclopedia of Type Strains, Phase IV (KMG-IV): sequencing the most valuable type-strain genomes for metagenomic binning, comparative biology and taxonomic classification.</title>
        <authorList>
            <person name="Goeker M."/>
        </authorList>
    </citation>
    <scope>NUCLEOTIDE SEQUENCE [LARGE SCALE GENOMIC DNA]</scope>
    <source>
        <strain evidence="2 3">DSM 44290</strain>
    </source>
</reference>
<feature type="transmembrane region" description="Helical" evidence="1">
    <location>
        <begin position="75"/>
        <end position="101"/>
    </location>
</feature>
<keyword evidence="1" id="KW-0812">Transmembrane</keyword>
<name>A0A370I7I0_9NOCA</name>
<comment type="caution">
    <text evidence="2">The sequence shown here is derived from an EMBL/GenBank/DDBJ whole genome shotgun (WGS) entry which is preliminary data.</text>
</comment>
<proteinExistence type="predicted"/>
<dbReference type="AlphaFoldDB" id="A0A370I7I0"/>
<evidence type="ECO:0000256" key="1">
    <source>
        <dbReference type="SAM" id="Phobius"/>
    </source>
</evidence>
<keyword evidence="1" id="KW-1133">Transmembrane helix</keyword>